<name>A0A4Q9PG24_9APHY</name>
<feature type="non-terminal residue" evidence="1">
    <location>
        <position position="59"/>
    </location>
</feature>
<evidence type="ECO:0000313" key="2">
    <source>
        <dbReference type="Proteomes" id="UP000292082"/>
    </source>
</evidence>
<dbReference type="EMBL" id="ML145340">
    <property type="protein sequence ID" value="TBU51316.1"/>
    <property type="molecule type" value="Genomic_DNA"/>
</dbReference>
<evidence type="ECO:0000313" key="1">
    <source>
        <dbReference type="EMBL" id="TBU51316.1"/>
    </source>
</evidence>
<gene>
    <name evidence="1" type="ORF">BD310DRAFT_942373</name>
</gene>
<dbReference type="Proteomes" id="UP000292082">
    <property type="component" value="Unassembled WGS sequence"/>
</dbReference>
<reference evidence="1 2" key="1">
    <citation type="submission" date="2019-01" db="EMBL/GenBank/DDBJ databases">
        <title>Draft genome sequences of three monokaryotic isolates of the white-rot basidiomycete fungus Dichomitus squalens.</title>
        <authorList>
            <consortium name="DOE Joint Genome Institute"/>
            <person name="Lopez S.C."/>
            <person name="Andreopoulos B."/>
            <person name="Pangilinan J."/>
            <person name="Lipzen A."/>
            <person name="Riley R."/>
            <person name="Ahrendt S."/>
            <person name="Ng V."/>
            <person name="Barry K."/>
            <person name="Daum C."/>
            <person name="Grigoriev I.V."/>
            <person name="Hilden K.S."/>
            <person name="Makela M.R."/>
            <person name="de Vries R.P."/>
        </authorList>
    </citation>
    <scope>NUCLEOTIDE SEQUENCE [LARGE SCALE GENOMIC DNA]</scope>
    <source>
        <strain evidence="1 2">CBS 464.89</strain>
    </source>
</reference>
<organism evidence="1 2">
    <name type="scientific">Dichomitus squalens</name>
    <dbReference type="NCBI Taxonomy" id="114155"/>
    <lineage>
        <taxon>Eukaryota</taxon>
        <taxon>Fungi</taxon>
        <taxon>Dikarya</taxon>
        <taxon>Basidiomycota</taxon>
        <taxon>Agaricomycotina</taxon>
        <taxon>Agaricomycetes</taxon>
        <taxon>Polyporales</taxon>
        <taxon>Polyporaceae</taxon>
        <taxon>Dichomitus</taxon>
    </lineage>
</organism>
<proteinExistence type="predicted"/>
<keyword evidence="2" id="KW-1185">Reference proteome</keyword>
<sequence length="59" mass="6004">MPRSNEADRAVQAASVASLLTCGTSSGTPCSSSSLFPSAPSLASSLCVPTPFRVLRDSM</sequence>
<protein>
    <submittedName>
        <fullName evidence="1">Uncharacterized protein</fullName>
    </submittedName>
</protein>
<accession>A0A4Q9PG24</accession>
<dbReference type="AlphaFoldDB" id="A0A4Q9PG24"/>